<keyword evidence="12" id="KW-1185">Reference proteome</keyword>
<dbReference type="SUPFAM" id="SSF55486">
    <property type="entry name" value="Metalloproteases ('zincins'), catalytic domain"/>
    <property type="match status" value="1"/>
</dbReference>
<dbReference type="InterPro" id="IPR011049">
    <property type="entry name" value="Serralysin-like_metalloprot_C"/>
</dbReference>
<evidence type="ECO:0000313" key="11">
    <source>
        <dbReference type="EMBL" id="MBM5570901.1"/>
    </source>
</evidence>
<evidence type="ECO:0000313" key="12">
    <source>
        <dbReference type="Proteomes" id="UP001195660"/>
    </source>
</evidence>
<dbReference type="InterPro" id="IPR034033">
    <property type="entry name" value="Serralysin-like"/>
</dbReference>
<evidence type="ECO:0000256" key="5">
    <source>
        <dbReference type="ARBA" id="ARBA00022670"/>
    </source>
</evidence>
<dbReference type="Pfam" id="PF08548">
    <property type="entry name" value="Peptidase_M10_C"/>
    <property type="match status" value="1"/>
</dbReference>
<gene>
    <name evidence="11" type="ORF">GM173_04820</name>
</gene>
<dbReference type="InterPro" id="IPR018511">
    <property type="entry name" value="Hemolysin-typ_Ca-bd_CS"/>
</dbReference>
<dbReference type="Pfam" id="PF00413">
    <property type="entry name" value="Peptidase_M10"/>
    <property type="match status" value="1"/>
</dbReference>
<keyword evidence="5" id="KW-0645">Protease</keyword>
<dbReference type="PROSITE" id="PS00330">
    <property type="entry name" value="HEMOLYSIN_CALCIUM"/>
    <property type="match status" value="10"/>
</dbReference>
<sequence length="1778" mass="180580">MSSYYGVDISLSAVSNFFPTQNTSTPWLMGGTKWGAGAVGTPHTLTYSFVSSWLAVNYGDPFNDVGWSFSANQQQAARSALGAWSAVSGLKFNEVNDSFYSAGDIRWGNSWSAVENPTAYAYYPSSSAKGGDIWLGPAYPSFKNPVVGTYAYATYLHELGHALGLKHPHEGANLADDLHDQLKYSVMSYRAYEGDVSNEYSTEYYPTTPMLDDIRAIQFLYGKNITHRAGSDVYSWAGTSKVFETIWDTNGIDVIDASSQLKAVLINLNPGTFSQIGVKFYNGKEYVNDCLAIADDCIIENAIGSNYDDQLLGNSVGNSLSGGAGVDTLIGGLGNDTLNGGAGIDSLVGGLGDDAYVIDSVSDIIVELSNEGVDEVRASAALSFASYTLQTNFENLTVLGTAAFEAIGNEYANKIVGNSGANKLIGNAGVDTLIGGLGNDTLIGDNGDADLLDGGAGNDVYQLNSVNNIVNETIVGSTGGFDEVQVAFDYTLGSNLEKLKLLGSAIMGSGNLLNNELNGNDSNNSLNGAAGDDSLNGGSGNDTLDGGVGIDSMSGGIGDDVYLVDNVGDKVVELAEQGLDRVQASITYALTANVEQLTLLGALAINGTGNALNNTLVGNSAANILDGGLGIDTLQGGAGNDVYLVDQSGDVVQEDATDGAGIDEVRATASLSFMNYTLSNNVENLTILGTTVFHGTGNGLANKLIGNAAANRLDGLAGVDTLVGGLGNDTLLGSAGDADLLDGGAGNDRYELASAHNVVNESIVGAAGGVDVVIAGFDYALGNNLENLSLIGTAIQGTGNGLDNQLTGNANNNLLSGGAGNDTLVGDLGNDTLDGGVGIDSMSGGAGDDVYIVDNAGDKVVEIANEGIDVVQSAISYGLTANVEKLTLLGALAINGTGNLLDNTLVGNSAANILDGGLGIDTLQGGNGNDIYLVDHSSDVVVEDSIVGAGIDEVRATASVSFTSYSLSSNVENLTVLGVTAFQGFGNSLANKIVGNAAANLLDGLAGVDTLLGGSGNDTLVGSLGDADLLDGGAGDDRYILASIENIVNESITGALGGIDEIVVSFDYELGNNIENLILEGNAIQGIGNILNNVITGNSENNVLDGQAGNDSLVGAAGNDVLSGGLGNDTLDGGTGLDVLIGDVGNDVYVVDSLGDIILEVNSLAGGIDEVRSTINYTIKSGLENLTLLGSAISGTGNAVNNILRGNDVSNLLSGAAGDDTLNGGAGDDTLDGGQGVDSMSGGIGDDVYLVDNVGDKVVELAEQGLDRVQASITYALTANVENLTLNGMAAINGTGNALNNTLVGNSAANILDGGLGVDTLQGGAGNDVYLVDHSGDVVQEDSTDGAGLDEVRATASLTFMNYTLSNNVENLTILGTTVFHGTGNGLANKLIGNAAANRLDGLAGADTLVGGLGNDTLIGSAGDADLLDGGAGNDRYELASAHNVVNESIVGAAGGIDEVVAGFDYVLGNNLENLSLNGTAIQGTGNGLDNQLTGNANNNLLSGGAGNDTLVSDLGNDTLDGGVGIDSMSGGAGDDVYIVDNVGDKVIELLDQGVDLVQSNFSFSLLNCGQVENLTLTGVGAINATGNLLANNLVGNSANNFIDGGLGNDSLYGYAGNDTLVGGAGSDQLYGGVGADQFRFTLKEAAVDQVMDFSRLDGDKLAFSMAGFKTGNADLVVNLPTVASASGFSKAAELIVFTSALSSDASTTDVANLLGYASANYSLGEQRLFVLNNSHDSLIYNFNAANADSQITANELTLIGSVHGVSNLGANDFVFIA</sequence>
<keyword evidence="8" id="KW-0378">Hydrolase</keyword>
<protein>
    <recommendedName>
        <fullName evidence="10">Peptidase metallopeptidase domain-containing protein</fullName>
    </recommendedName>
</protein>
<evidence type="ECO:0000256" key="3">
    <source>
        <dbReference type="ARBA" id="ARBA00009490"/>
    </source>
</evidence>
<dbReference type="InterPro" id="IPR001343">
    <property type="entry name" value="Hemolysn_Ca-bd"/>
</dbReference>
<dbReference type="InterPro" id="IPR013858">
    <property type="entry name" value="Peptidase_M10B_C"/>
</dbReference>
<dbReference type="SUPFAM" id="SSF51120">
    <property type="entry name" value="beta-Roll"/>
    <property type="match status" value="12"/>
</dbReference>
<feature type="domain" description="Peptidase metallopeptidase" evidence="10">
    <location>
        <begin position="30"/>
        <end position="223"/>
    </location>
</feature>
<keyword evidence="4" id="KW-0964">Secreted</keyword>
<dbReference type="InterPro" id="IPR024079">
    <property type="entry name" value="MetalloPept_cat_dom_sf"/>
</dbReference>
<dbReference type="RefSeq" id="WP_203570171.1">
    <property type="nucleotide sequence ID" value="NZ_WOFE01000001.1"/>
</dbReference>
<evidence type="ECO:0000256" key="4">
    <source>
        <dbReference type="ARBA" id="ARBA00022525"/>
    </source>
</evidence>
<dbReference type="Pfam" id="PF00353">
    <property type="entry name" value="HemolysinCabind"/>
    <property type="match status" value="16"/>
</dbReference>
<comment type="subcellular location">
    <subcellularLocation>
        <location evidence="2">Secreted</location>
    </subcellularLocation>
</comment>
<dbReference type="InterPro" id="IPR006026">
    <property type="entry name" value="Peptidase_Metallo"/>
</dbReference>
<comment type="cofactor">
    <cofactor evidence="1">
        <name>Ca(2+)</name>
        <dbReference type="ChEBI" id="CHEBI:29108"/>
    </cofactor>
</comment>
<evidence type="ECO:0000256" key="2">
    <source>
        <dbReference type="ARBA" id="ARBA00004613"/>
    </source>
</evidence>
<dbReference type="InterPro" id="IPR050557">
    <property type="entry name" value="RTX_toxin/Mannuronan_C5-epim"/>
</dbReference>
<evidence type="ECO:0000256" key="6">
    <source>
        <dbReference type="ARBA" id="ARBA00022723"/>
    </source>
</evidence>
<keyword evidence="7" id="KW-0677">Repeat</keyword>
<dbReference type="Gene3D" id="3.40.390.10">
    <property type="entry name" value="Collagenase (Catalytic Domain)"/>
    <property type="match status" value="1"/>
</dbReference>
<evidence type="ECO:0000256" key="1">
    <source>
        <dbReference type="ARBA" id="ARBA00001913"/>
    </source>
</evidence>
<accession>A0ABS2C9T2</accession>
<keyword evidence="9" id="KW-0862">Zinc</keyword>
<organism evidence="11 12">
    <name type="scientific">Deefgea chitinilytica</name>
    <dbReference type="NCBI Taxonomy" id="570276"/>
    <lineage>
        <taxon>Bacteria</taxon>
        <taxon>Pseudomonadati</taxon>
        <taxon>Pseudomonadota</taxon>
        <taxon>Betaproteobacteria</taxon>
        <taxon>Neisseriales</taxon>
        <taxon>Chitinibacteraceae</taxon>
        <taxon>Deefgea</taxon>
    </lineage>
</organism>
<dbReference type="InterPro" id="IPR001818">
    <property type="entry name" value="Pept_M10_metallopeptidase"/>
</dbReference>
<evidence type="ECO:0000256" key="8">
    <source>
        <dbReference type="ARBA" id="ARBA00022801"/>
    </source>
</evidence>
<dbReference type="PANTHER" id="PTHR38340">
    <property type="entry name" value="S-LAYER PROTEIN"/>
    <property type="match status" value="1"/>
</dbReference>
<dbReference type="CDD" id="cd04277">
    <property type="entry name" value="ZnMc_serralysin_like"/>
    <property type="match status" value="1"/>
</dbReference>
<dbReference type="Gene3D" id="2.150.10.10">
    <property type="entry name" value="Serralysin-like metalloprotease, C-terminal"/>
    <property type="match status" value="10"/>
</dbReference>
<evidence type="ECO:0000259" key="10">
    <source>
        <dbReference type="SMART" id="SM00235"/>
    </source>
</evidence>
<dbReference type="Proteomes" id="UP001195660">
    <property type="component" value="Unassembled WGS sequence"/>
</dbReference>
<name>A0ABS2C9T2_9NEIS</name>
<dbReference type="SMART" id="SM00235">
    <property type="entry name" value="ZnMc"/>
    <property type="match status" value="1"/>
</dbReference>
<proteinExistence type="inferred from homology"/>
<evidence type="ECO:0000256" key="7">
    <source>
        <dbReference type="ARBA" id="ARBA00022737"/>
    </source>
</evidence>
<keyword evidence="6" id="KW-0479">Metal-binding</keyword>
<evidence type="ECO:0000256" key="9">
    <source>
        <dbReference type="ARBA" id="ARBA00022833"/>
    </source>
</evidence>
<reference evidence="11 12" key="1">
    <citation type="submission" date="2019-11" db="EMBL/GenBank/DDBJ databases">
        <title>Novel Deefgea species.</title>
        <authorList>
            <person name="Han J.-H."/>
        </authorList>
    </citation>
    <scope>NUCLEOTIDE SEQUENCE [LARGE SCALE GENOMIC DNA]</scope>
    <source>
        <strain evidence="11 12">LMG 24817</strain>
    </source>
</reference>
<comment type="similarity">
    <text evidence="3">Belongs to the peptidase M10B family.</text>
</comment>
<dbReference type="PANTHER" id="PTHR38340:SF1">
    <property type="entry name" value="S-LAYER PROTEIN"/>
    <property type="match status" value="1"/>
</dbReference>
<dbReference type="EMBL" id="WOFE01000001">
    <property type="protein sequence ID" value="MBM5570901.1"/>
    <property type="molecule type" value="Genomic_DNA"/>
</dbReference>
<dbReference type="PRINTS" id="PR00313">
    <property type="entry name" value="CABNDNGRPT"/>
</dbReference>
<comment type="caution">
    <text evidence="11">The sequence shown here is derived from an EMBL/GenBank/DDBJ whole genome shotgun (WGS) entry which is preliminary data.</text>
</comment>